<proteinExistence type="predicted"/>
<dbReference type="CDD" id="cd00590">
    <property type="entry name" value="RRM_SF"/>
    <property type="match status" value="1"/>
</dbReference>
<dbReference type="InterPro" id="IPR035979">
    <property type="entry name" value="RBD_domain_sf"/>
</dbReference>
<dbReference type="CDD" id="cd00780">
    <property type="entry name" value="NTF2"/>
    <property type="match status" value="1"/>
</dbReference>
<sequence length="358" mass="40114">MAVRPSSAAESLRYAQIVGETFVDQYYNYVRNSPELVHRFYQERSRLGRPDGHGNVTSVTTIDGIRENILSMDFSIEEIKGVNCQDSLDGGVMVFVTGFLTREEDNSKREFNQSFFLAPHETGFYVLNDMLMYGAESHPDSSFNDSRSSPQPENASQDKDSHRTDETSDEMNRDSGPLNNGESSAWKEEEPGNVIDVTADGFPPLLVKSETKSDHEENLKKSYASVVKVMKDTASESAPAWCPASGHPASRGPISGSIGSERKKFQNAQYDAYSLYLNYLPFDVTPAQVEEEFKRFGPIKPGGIQIKRYKFQNSCFGFVEFKFSDAVQRAIEASPITMADHIVYVHRKKILHSGGKYC</sequence>
<protein>
    <submittedName>
        <fullName evidence="6">Uncharacterized protein</fullName>
    </submittedName>
</protein>
<dbReference type="SMART" id="SM00360">
    <property type="entry name" value="RRM"/>
    <property type="match status" value="1"/>
</dbReference>
<dbReference type="PANTHER" id="PTHR10693">
    <property type="entry name" value="RAS GTPASE-ACTIVATING PROTEIN-BINDING PROTEIN"/>
    <property type="match status" value="1"/>
</dbReference>
<name>A0A8J5HY64_ZINOF</name>
<reference evidence="6 7" key="1">
    <citation type="submission" date="2020-08" db="EMBL/GenBank/DDBJ databases">
        <title>Plant Genome Project.</title>
        <authorList>
            <person name="Zhang R.-G."/>
        </authorList>
    </citation>
    <scope>NUCLEOTIDE SEQUENCE [LARGE SCALE GENOMIC DNA]</scope>
    <source>
        <tissue evidence="6">Rhizome</tissue>
    </source>
</reference>
<dbReference type="PROSITE" id="PS50102">
    <property type="entry name" value="RRM"/>
    <property type="match status" value="1"/>
</dbReference>
<evidence type="ECO:0000256" key="3">
    <source>
        <dbReference type="SAM" id="MobiDB-lite"/>
    </source>
</evidence>
<comment type="caution">
    <text evidence="6">The sequence shown here is derived from an EMBL/GenBank/DDBJ whole genome shotgun (WGS) entry which is preliminary data.</text>
</comment>
<evidence type="ECO:0000313" key="6">
    <source>
        <dbReference type="EMBL" id="KAG6536052.1"/>
    </source>
</evidence>
<evidence type="ECO:0000313" key="7">
    <source>
        <dbReference type="Proteomes" id="UP000734854"/>
    </source>
</evidence>
<dbReference type="EMBL" id="JACMSC010000001">
    <property type="protein sequence ID" value="KAG6536052.1"/>
    <property type="molecule type" value="Genomic_DNA"/>
</dbReference>
<dbReference type="InterPro" id="IPR032710">
    <property type="entry name" value="NTF2-like_dom_sf"/>
</dbReference>
<evidence type="ECO:0000259" key="5">
    <source>
        <dbReference type="PROSITE" id="PS50177"/>
    </source>
</evidence>
<dbReference type="SUPFAM" id="SSF54928">
    <property type="entry name" value="RNA-binding domain, RBD"/>
    <property type="match status" value="1"/>
</dbReference>
<dbReference type="AlphaFoldDB" id="A0A8J5HY64"/>
<organism evidence="6 7">
    <name type="scientific">Zingiber officinale</name>
    <name type="common">Ginger</name>
    <name type="synonym">Amomum zingiber</name>
    <dbReference type="NCBI Taxonomy" id="94328"/>
    <lineage>
        <taxon>Eukaryota</taxon>
        <taxon>Viridiplantae</taxon>
        <taxon>Streptophyta</taxon>
        <taxon>Embryophyta</taxon>
        <taxon>Tracheophyta</taxon>
        <taxon>Spermatophyta</taxon>
        <taxon>Magnoliopsida</taxon>
        <taxon>Liliopsida</taxon>
        <taxon>Zingiberales</taxon>
        <taxon>Zingiberaceae</taxon>
        <taxon>Zingiber</taxon>
    </lineage>
</organism>
<dbReference type="InterPro" id="IPR012677">
    <property type="entry name" value="Nucleotide-bd_a/b_plait_sf"/>
</dbReference>
<dbReference type="InterPro" id="IPR018222">
    <property type="entry name" value="Nuclear_transport_factor_2_euk"/>
</dbReference>
<feature type="domain" description="RRM" evidence="4">
    <location>
        <begin position="273"/>
        <end position="358"/>
    </location>
</feature>
<keyword evidence="7" id="KW-1185">Reference proteome</keyword>
<keyword evidence="1 2" id="KW-0694">RNA-binding</keyword>
<dbReference type="Gene3D" id="3.10.450.50">
    <property type="match status" value="1"/>
</dbReference>
<feature type="compositionally biased region" description="Polar residues" evidence="3">
    <location>
        <begin position="140"/>
        <end position="155"/>
    </location>
</feature>
<dbReference type="SUPFAM" id="SSF54427">
    <property type="entry name" value="NTF2-like"/>
    <property type="match status" value="1"/>
</dbReference>
<accession>A0A8J5HY64</accession>
<dbReference type="Gene3D" id="3.30.70.330">
    <property type="match status" value="1"/>
</dbReference>
<gene>
    <name evidence="6" type="ORF">ZIOFF_001090</name>
</gene>
<feature type="compositionally biased region" description="Basic and acidic residues" evidence="3">
    <location>
        <begin position="156"/>
        <end position="173"/>
    </location>
</feature>
<dbReference type="GO" id="GO:0003729">
    <property type="term" value="F:mRNA binding"/>
    <property type="evidence" value="ECO:0007669"/>
    <property type="project" value="TreeGrafter"/>
</dbReference>
<dbReference type="Proteomes" id="UP000734854">
    <property type="component" value="Unassembled WGS sequence"/>
</dbReference>
<dbReference type="InterPro" id="IPR000504">
    <property type="entry name" value="RRM_dom"/>
</dbReference>
<feature type="domain" description="NTF2" evidence="5">
    <location>
        <begin position="18"/>
        <end position="133"/>
    </location>
</feature>
<dbReference type="PANTHER" id="PTHR10693:SF20">
    <property type="entry name" value="AT27578P"/>
    <property type="match status" value="1"/>
</dbReference>
<dbReference type="PROSITE" id="PS50177">
    <property type="entry name" value="NTF2_DOMAIN"/>
    <property type="match status" value="1"/>
</dbReference>
<evidence type="ECO:0000256" key="1">
    <source>
        <dbReference type="ARBA" id="ARBA00022884"/>
    </source>
</evidence>
<dbReference type="InterPro" id="IPR039539">
    <property type="entry name" value="Ras_GTPase_bind_prot"/>
</dbReference>
<feature type="region of interest" description="Disordered" evidence="3">
    <location>
        <begin position="137"/>
        <end position="199"/>
    </location>
</feature>
<dbReference type="GO" id="GO:1990904">
    <property type="term" value="C:ribonucleoprotein complex"/>
    <property type="evidence" value="ECO:0007669"/>
    <property type="project" value="TreeGrafter"/>
</dbReference>
<dbReference type="GO" id="GO:0005829">
    <property type="term" value="C:cytosol"/>
    <property type="evidence" value="ECO:0007669"/>
    <property type="project" value="TreeGrafter"/>
</dbReference>
<dbReference type="FunFam" id="3.10.450.50:FF:000003">
    <property type="entry name" value="Nuclear transport factor 2 family protein"/>
    <property type="match status" value="1"/>
</dbReference>
<dbReference type="Pfam" id="PF02136">
    <property type="entry name" value="NTF2"/>
    <property type="match status" value="1"/>
</dbReference>
<dbReference type="Pfam" id="PF00076">
    <property type="entry name" value="RRM_1"/>
    <property type="match status" value="1"/>
</dbReference>
<evidence type="ECO:0000259" key="4">
    <source>
        <dbReference type="PROSITE" id="PS50102"/>
    </source>
</evidence>
<evidence type="ECO:0000256" key="2">
    <source>
        <dbReference type="PROSITE-ProRule" id="PRU00176"/>
    </source>
</evidence>
<dbReference type="InterPro" id="IPR002075">
    <property type="entry name" value="NTF2_dom"/>
</dbReference>